<dbReference type="Proteomes" id="UP000094065">
    <property type="component" value="Unassembled WGS sequence"/>
</dbReference>
<feature type="signal peptide" evidence="2">
    <location>
        <begin position="1"/>
        <end position="20"/>
    </location>
</feature>
<organism evidence="4 5">
    <name type="scientific">Cryptococcus amylolentus CBS 6039</name>
    <dbReference type="NCBI Taxonomy" id="1295533"/>
    <lineage>
        <taxon>Eukaryota</taxon>
        <taxon>Fungi</taxon>
        <taxon>Dikarya</taxon>
        <taxon>Basidiomycota</taxon>
        <taxon>Agaricomycotina</taxon>
        <taxon>Tremellomycetes</taxon>
        <taxon>Tremellales</taxon>
        <taxon>Cryptococcaceae</taxon>
        <taxon>Cryptococcus</taxon>
    </lineage>
</organism>
<sequence>MFTKSLFLSVLLFFSATNFAQPTRRTIYKRLSGVKIQSGHTGKCLVPDGGRDATAGAQISTVDCTDYGVGHWDMDYGSGQVVLTSTVGGDDILVMDAGTGKDNGESLTVEKYSNGTFAQTWYLTTDNRIAITDGDECMEMDDYDKVITNPCEGGDTNQVWWLLAGDDASTLAPPDSTSAEAASSTTSGNADVSTTTGGSVAQSSGAATSSSGASASPSNGALVATAGGSAESSSATSSTVSKVTSEVSSSEGKKSATLTSSSVSSISISSTASTTTSNTASSEENVTSVVSSDKQESATSDSDSESSSSAAPTATTSSEVDKIETFHCLGRRRCAA</sequence>
<evidence type="ECO:0000256" key="1">
    <source>
        <dbReference type="SAM" id="MobiDB-lite"/>
    </source>
</evidence>
<name>A0A1E3I8Z0_9TREE</name>
<evidence type="ECO:0000313" key="5">
    <source>
        <dbReference type="Proteomes" id="UP000094065"/>
    </source>
</evidence>
<feature type="domain" description="Ricin B lectin" evidence="3">
    <location>
        <begin position="32"/>
        <end position="163"/>
    </location>
</feature>
<dbReference type="InterPro" id="IPR035992">
    <property type="entry name" value="Ricin_B-like_lectins"/>
</dbReference>
<dbReference type="PROSITE" id="PS50231">
    <property type="entry name" value="RICIN_B_LECTIN"/>
    <property type="match status" value="1"/>
</dbReference>
<dbReference type="CDD" id="cd00161">
    <property type="entry name" value="beta-trefoil_Ricin-like"/>
    <property type="match status" value="1"/>
</dbReference>
<accession>A0A1E3I8Z0</accession>
<keyword evidence="2" id="KW-0732">Signal</keyword>
<proteinExistence type="predicted"/>
<evidence type="ECO:0000313" key="4">
    <source>
        <dbReference type="EMBL" id="ODN85090.1"/>
    </source>
</evidence>
<dbReference type="Gene3D" id="2.80.10.50">
    <property type="match status" value="1"/>
</dbReference>
<dbReference type="InterPro" id="IPR000772">
    <property type="entry name" value="Ricin_B_lectin"/>
</dbReference>
<dbReference type="SUPFAM" id="SSF50370">
    <property type="entry name" value="Ricin B-like lectins"/>
    <property type="match status" value="1"/>
</dbReference>
<gene>
    <name evidence="4" type="ORF">L202_00917</name>
</gene>
<dbReference type="Pfam" id="PF00652">
    <property type="entry name" value="Ricin_B_lectin"/>
    <property type="match status" value="1"/>
</dbReference>
<evidence type="ECO:0000256" key="2">
    <source>
        <dbReference type="SAM" id="SignalP"/>
    </source>
</evidence>
<dbReference type="EMBL" id="AWGJ01000001">
    <property type="protein sequence ID" value="ODN85090.1"/>
    <property type="molecule type" value="Genomic_DNA"/>
</dbReference>
<dbReference type="SMART" id="SM00458">
    <property type="entry name" value="RICIN"/>
    <property type="match status" value="1"/>
</dbReference>
<feature type="compositionally biased region" description="Low complexity" evidence="1">
    <location>
        <begin position="176"/>
        <end position="250"/>
    </location>
</feature>
<dbReference type="OrthoDB" id="6770063at2759"/>
<protein>
    <recommendedName>
        <fullName evidence="3">Ricin B lectin domain-containing protein</fullName>
    </recommendedName>
</protein>
<keyword evidence="5" id="KW-1185">Reference proteome</keyword>
<reference evidence="4 5" key="1">
    <citation type="submission" date="2016-06" db="EMBL/GenBank/DDBJ databases">
        <title>Evolution of pathogenesis and genome organization in the Tremellales.</title>
        <authorList>
            <person name="Cuomo C."/>
            <person name="Litvintseva A."/>
            <person name="Heitman J."/>
            <person name="Chen Y."/>
            <person name="Sun S."/>
            <person name="Springer D."/>
            <person name="Dromer F."/>
            <person name="Young S."/>
            <person name="Zeng Q."/>
            <person name="Chapman S."/>
            <person name="Gujja S."/>
            <person name="Saif S."/>
            <person name="Birren B."/>
        </authorList>
    </citation>
    <scope>NUCLEOTIDE SEQUENCE [LARGE SCALE GENOMIC DNA]</scope>
    <source>
        <strain evidence="4 5">CBS 6039</strain>
    </source>
</reference>
<dbReference type="GeneID" id="30152226"/>
<dbReference type="RefSeq" id="XP_018998893.1">
    <property type="nucleotide sequence ID" value="XM_019134188.1"/>
</dbReference>
<evidence type="ECO:0000259" key="3">
    <source>
        <dbReference type="SMART" id="SM00458"/>
    </source>
</evidence>
<comment type="caution">
    <text evidence="4">The sequence shown here is derived from an EMBL/GenBank/DDBJ whole genome shotgun (WGS) entry which is preliminary data.</text>
</comment>
<dbReference type="AlphaFoldDB" id="A0A1E3I8Z0"/>
<feature type="region of interest" description="Disordered" evidence="1">
    <location>
        <begin position="170"/>
        <end position="322"/>
    </location>
</feature>
<feature type="compositionally biased region" description="Low complexity" evidence="1">
    <location>
        <begin position="259"/>
        <end position="318"/>
    </location>
</feature>
<feature type="chain" id="PRO_5009129619" description="Ricin B lectin domain-containing protein" evidence="2">
    <location>
        <begin position="21"/>
        <end position="336"/>
    </location>
</feature>